<organism evidence="2 3">
    <name type="scientific">Cercophora newfieldiana</name>
    <dbReference type="NCBI Taxonomy" id="92897"/>
    <lineage>
        <taxon>Eukaryota</taxon>
        <taxon>Fungi</taxon>
        <taxon>Dikarya</taxon>
        <taxon>Ascomycota</taxon>
        <taxon>Pezizomycotina</taxon>
        <taxon>Sordariomycetes</taxon>
        <taxon>Sordariomycetidae</taxon>
        <taxon>Sordariales</taxon>
        <taxon>Lasiosphaeriaceae</taxon>
        <taxon>Cercophora</taxon>
    </lineage>
</organism>
<evidence type="ECO:0000259" key="1">
    <source>
        <dbReference type="Pfam" id="PF07883"/>
    </source>
</evidence>
<dbReference type="InterPro" id="IPR013096">
    <property type="entry name" value="Cupin_2"/>
</dbReference>
<evidence type="ECO:0000313" key="2">
    <source>
        <dbReference type="EMBL" id="KAK0646786.1"/>
    </source>
</evidence>
<comment type="caution">
    <text evidence="2">The sequence shown here is derived from an EMBL/GenBank/DDBJ whole genome shotgun (WGS) entry which is preliminary data.</text>
</comment>
<dbReference type="AlphaFoldDB" id="A0AA39Y671"/>
<dbReference type="InterPro" id="IPR047142">
    <property type="entry name" value="OryJ/VirC-like"/>
</dbReference>
<protein>
    <recommendedName>
        <fullName evidence="1">Cupin type-2 domain-containing protein</fullName>
    </recommendedName>
</protein>
<dbReference type="CDD" id="cd02231">
    <property type="entry name" value="cupin_BLL6423-like"/>
    <property type="match status" value="1"/>
</dbReference>
<dbReference type="PANTHER" id="PTHR36156:SF2">
    <property type="entry name" value="CUPIN TYPE-2 DOMAIN-CONTAINING PROTEIN"/>
    <property type="match status" value="1"/>
</dbReference>
<dbReference type="InterPro" id="IPR011051">
    <property type="entry name" value="RmlC_Cupin_sf"/>
</dbReference>
<dbReference type="Proteomes" id="UP001174936">
    <property type="component" value="Unassembled WGS sequence"/>
</dbReference>
<dbReference type="Pfam" id="PF07883">
    <property type="entry name" value="Cupin_2"/>
    <property type="match status" value="1"/>
</dbReference>
<dbReference type="Gene3D" id="2.60.120.10">
    <property type="entry name" value="Jelly Rolls"/>
    <property type="match status" value="1"/>
</dbReference>
<sequence>MLYYEVYTSVTSPIKLQDEADIRAIQANEPNESTISFPKPGNTILRYCDWPPGGSAALHRHETIDFGIVIHGSVEAIMEDGEKRVLGPGDVLVQRNTLHGWRNASETEWARVAFVIQGCEPVEVGGKKMELDLGAFV</sequence>
<dbReference type="EMBL" id="JAULSV010000004">
    <property type="protein sequence ID" value="KAK0646786.1"/>
    <property type="molecule type" value="Genomic_DNA"/>
</dbReference>
<feature type="domain" description="Cupin type-2" evidence="1">
    <location>
        <begin position="48"/>
        <end position="109"/>
    </location>
</feature>
<proteinExistence type="predicted"/>
<gene>
    <name evidence="2" type="ORF">B0T16DRAFT_414248</name>
</gene>
<dbReference type="PANTHER" id="PTHR36156">
    <property type="entry name" value="SLR2101 PROTEIN"/>
    <property type="match status" value="1"/>
</dbReference>
<dbReference type="InterPro" id="IPR014710">
    <property type="entry name" value="RmlC-like_jellyroll"/>
</dbReference>
<keyword evidence="3" id="KW-1185">Reference proteome</keyword>
<name>A0AA39Y671_9PEZI</name>
<dbReference type="SUPFAM" id="SSF51182">
    <property type="entry name" value="RmlC-like cupins"/>
    <property type="match status" value="1"/>
</dbReference>
<accession>A0AA39Y671</accession>
<evidence type="ECO:0000313" key="3">
    <source>
        <dbReference type="Proteomes" id="UP001174936"/>
    </source>
</evidence>
<reference evidence="2" key="1">
    <citation type="submission" date="2023-06" db="EMBL/GenBank/DDBJ databases">
        <title>Genome-scale phylogeny and comparative genomics of the fungal order Sordariales.</title>
        <authorList>
            <consortium name="Lawrence Berkeley National Laboratory"/>
            <person name="Hensen N."/>
            <person name="Bonometti L."/>
            <person name="Westerberg I."/>
            <person name="Brannstrom I.O."/>
            <person name="Guillou S."/>
            <person name="Cros-Aarteil S."/>
            <person name="Calhoun S."/>
            <person name="Haridas S."/>
            <person name="Kuo A."/>
            <person name="Mondo S."/>
            <person name="Pangilinan J."/>
            <person name="Riley R."/>
            <person name="Labutti K."/>
            <person name="Andreopoulos B."/>
            <person name="Lipzen A."/>
            <person name="Chen C."/>
            <person name="Yanf M."/>
            <person name="Daum C."/>
            <person name="Ng V."/>
            <person name="Clum A."/>
            <person name="Steindorff A."/>
            <person name="Ohm R."/>
            <person name="Martin F."/>
            <person name="Silar P."/>
            <person name="Natvig D."/>
            <person name="Lalanne C."/>
            <person name="Gautier V."/>
            <person name="Ament-Velasquez S.L."/>
            <person name="Kruys A."/>
            <person name="Hutchinson M.I."/>
            <person name="Powell A.J."/>
            <person name="Barry K."/>
            <person name="Miller A.N."/>
            <person name="Grigoriev I.V."/>
            <person name="Debuchy R."/>
            <person name="Gladieux P."/>
            <person name="Thoren M.H."/>
            <person name="Johannesson H."/>
        </authorList>
    </citation>
    <scope>NUCLEOTIDE SEQUENCE</scope>
    <source>
        <strain evidence="2">SMH2532-1</strain>
    </source>
</reference>